<dbReference type="PANTHER" id="PTHR47313:SF1">
    <property type="entry name" value="RIBOSOMAL RNA LARGE SUBUNIT METHYLTRANSFERASE K_L"/>
    <property type="match status" value="1"/>
</dbReference>
<keyword evidence="1 5" id="KW-0489">Methyltransferase</keyword>
<accession>A0A9W5Y934</accession>
<gene>
    <name evidence="5" type="ORF">SH1V18_06160</name>
</gene>
<keyword evidence="2" id="KW-0808">Transferase</keyword>
<dbReference type="PROSITE" id="PS00092">
    <property type="entry name" value="N6_MTASE"/>
    <property type="match status" value="1"/>
</dbReference>
<dbReference type="SMART" id="SM00981">
    <property type="entry name" value="THUMP"/>
    <property type="match status" value="1"/>
</dbReference>
<dbReference type="Pfam" id="PF22020">
    <property type="entry name" value="RlmL_1st"/>
    <property type="match status" value="1"/>
</dbReference>
<dbReference type="InterPro" id="IPR053943">
    <property type="entry name" value="RlmKL-like_Mtase_CS"/>
</dbReference>
<evidence type="ECO:0000259" key="4">
    <source>
        <dbReference type="PROSITE" id="PS51165"/>
    </source>
</evidence>
<dbReference type="PROSITE" id="PS51165">
    <property type="entry name" value="THUMP"/>
    <property type="match status" value="1"/>
</dbReference>
<dbReference type="Gene3D" id="3.30.2130.30">
    <property type="match status" value="1"/>
</dbReference>
<keyword evidence="3" id="KW-0694">RNA-binding</keyword>
<evidence type="ECO:0000313" key="5">
    <source>
        <dbReference type="EMBL" id="GKX28136.1"/>
    </source>
</evidence>
<evidence type="ECO:0000256" key="1">
    <source>
        <dbReference type="ARBA" id="ARBA00022603"/>
    </source>
</evidence>
<name>A0A9W5Y934_9FIRM</name>
<dbReference type="AlphaFoldDB" id="A0A9W5Y934"/>
<evidence type="ECO:0000256" key="2">
    <source>
        <dbReference type="ARBA" id="ARBA00022679"/>
    </source>
</evidence>
<dbReference type="InterPro" id="IPR054170">
    <property type="entry name" value="RlmL_1st"/>
</dbReference>
<organism evidence="5 6">
    <name type="scientific">Vallitalea longa</name>
    <dbReference type="NCBI Taxonomy" id="2936439"/>
    <lineage>
        <taxon>Bacteria</taxon>
        <taxon>Bacillati</taxon>
        <taxon>Bacillota</taxon>
        <taxon>Clostridia</taxon>
        <taxon>Lachnospirales</taxon>
        <taxon>Vallitaleaceae</taxon>
        <taxon>Vallitalea</taxon>
    </lineage>
</organism>
<dbReference type="InterPro" id="IPR000241">
    <property type="entry name" value="RlmKL-like_Mtase"/>
</dbReference>
<dbReference type="EMBL" id="BRLB01000001">
    <property type="protein sequence ID" value="GKX28136.1"/>
    <property type="molecule type" value="Genomic_DNA"/>
</dbReference>
<feature type="domain" description="THUMP" evidence="4">
    <location>
        <begin position="45"/>
        <end position="156"/>
    </location>
</feature>
<sequence>MSYIELTTPCIFGVESILKKEIINLGYEIKRVEDGRITYIADELGVCRSNIWLRTAERVLINVGEFKATSFEELFDKTKELPWENWIPQDGKFWVKKASSIKSKLFSPSDIQSIIKKAIVEKLKNTYHINWFNEDGDDYPIRVFIKKDRVSICLDTSGEALHKRGYRTFTSKAPIGETLAAAIIQLSPWNKDRILVDPFCGSGTIPIEAAMIAMNMAPGLNREFTAEKWKNIIPVKSWFKAVDEANDVIDTTCKLNISGYDIDYNVLKLARENVKNAGVEDMIHFQERDMRKTSSNKKYGFIITNPPYGERLGDKDTVIELYKDMKITFDKNLDDWSYFVITAFEEFERYFGKSADKKRKLYTGMMKANLYQYFGNKPPKRVHLTS</sequence>
<dbReference type="Pfam" id="PF01170">
    <property type="entry name" value="UPF0020"/>
    <property type="match status" value="1"/>
</dbReference>
<dbReference type="GO" id="GO:0008990">
    <property type="term" value="F:rRNA (guanine-N2-)-methyltransferase activity"/>
    <property type="evidence" value="ECO:0007669"/>
    <property type="project" value="TreeGrafter"/>
</dbReference>
<dbReference type="PROSITE" id="PS01261">
    <property type="entry name" value="UPF0020"/>
    <property type="match status" value="1"/>
</dbReference>
<proteinExistence type="predicted"/>
<dbReference type="InterPro" id="IPR029063">
    <property type="entry name" value="SAM-dependent_MTases_sf"/>
</dbReference>
<evidence type="ECO:0000256" key="3">
    <source>
        <dbReference type="PROSITE-ProRule" id="PRU00529"/>
    </source>
</evidence>
<dbReference type="Gene3D" id="3.40.50.150">
    <property type="entry name" value="Vaccinia Virus protein VP39"/>
    <property type="match status" value="1"/>
</dbReference>
<dbReference type="GO" id="GO:0003723">
    <property type="term" value="F:RNA binding"/>
    <property type="evidence" value="ECO:0007669"/>
    <property type="project" value="UniProtKB-UniRule"/>
</dbReference>
<dbReference type="PANTHER" id="PTHR47313">
    <property type="entry name" value="RIBOSOMAL RNA LARGE SUBUNIT METHYLTRANSFERASE K/L"/>
    <property type="match status" value="1"/>
</dbReference>
<comment type="caution">
    <text evidence="5">The sequence shown here is derived from an EMBL/GenBank/DDBJ whole genome shotgun (WGS) entry which is preliminary data.</text>
</comment>
<dbReference type="Pfam" id="PF02926">
    <property type="entry name" value="THUMP"/>
    <property type="match status" value="1"/>
</dbReference>
<dbReference type="Proteomes" id="UP001144256">
    <property type="component" value="Unassembled WGS sequence"/>
</dbReference>
<dbReference type="CDD" id="cd11715">
    <property type="entry name" value="THUMP_AdoMetMT"/>
    <property type="match status" value="1"/>
</dbReference>
<protein>
    <submittedName>
        <fullName evidence="5">Methylase</fullName>
    </submittedName>
</protein>
<dbReference type="RefSeq" id="WP_281812137.1">
    <property type="nucleotide sequence ID" value="NZ_BRLB01000001.1"/>
</dbReference>
<keyword evidence="6" id="KW-1185">Reference proteome</keyword>
<dbReference type="InterPro" id="IPR002052">
    <property type="entry name" value="DNA_methylase_N6_adenine_CS"/>
</dbReference>
<dbReference type="GO" id="GO:0070043">
    <property type="term" value="F:rRNA (guanine-N7-)-methyltransferase activity"/>
    <property type="evidence" value="ECO:0007669"/>
    <property type="project" value="TreeGrafter"/>
</dbReference>
<evidence type="ECO:0000313" key="6">
    <source>
        <dbReference type="Proteomes" id="UP001144256"/>
    </source>
</evidence>
<dbReference type="InterPro" id="IPR004114">
    <property type="entry name" value="THUMP_dom"/>
</dbReference>
<dbReference type="SUPFAM" id="SSF53335">
    <property type="entry name" value="S-adenosyl-L-methionine-dependent methyltransferases"/>
    <property type="match status" value="1"/>
</dbReference>
<reference evidence="5" key="1">
    <citation type="submission" date="2022-06" db="EMBL/GenBank/DDBJ databases">
        <title>Vallitalea longa sp. nov., an anaerobic bacterium isolated from marine sediment.</title>
        <authorList>
            <person name="Hirano S."/>
            <person name="Terahara T."/>
            <person name="Mori K."/>
            <person name="Hamada M."/>
            <person name="Matsumoto R."/>
            <person name="Kobayashi T."/>
        </authorList>
    </citation>
    <scope>NUCLEOTIDE SEQUENCE</scope>
    <source>
        <strain evidence="5">SH18-1</strain>
    </source>
</reference>